<dbReference type="GO" id="GO:0004326">
    <property type="term" value="F:tetrahydrofolylpolyglutamate synthase activity"/>
    <property type="evidence" value="ECO:0007669"/>
    <property type="project" value="InterPro"/>
</dbReference>
<dbReference type="SUPFAM" id="SSF53244">
    <property type="entry name" value="MurD-like peptide ligases, peptide-binding domain"/>
    <property type="match status" value="1"/>
</dbReference>
<feature type="binding site" evidence="11">
    <location>
        <begin position="108"/>
        <end position="114"/>
    </location>
    <ligand>
        <name>ATP</name>
        <dbReference type="ChEBI" id="CHEBI:30616"/>
    </ligand>
</feature>
<comment type="cofactor">
    <cofactor evidence="11">
        <name>Mg(2+)</name>
        <dbReference type="ChEBI" id="CHEBI:18420"/>
    </cofactor>
</comment>
<name>A0AAU7AUN0_9ACTN</name>
<dbReference type="GO" id="GO:0005737">
    <property type="term" value="C:cytoplasm"/>
    <property type="evidence" value="ECO:0007669"/>
    <property type="project" value="UniProtKB-SubCell"/>
</dbReference>
<keyword evidence="4 11" id="KW-0132">Cell division</keyword>
<dbReference type="InterPro" id="IPR036565">
    <property type="entry name" value="Mur-like_cat_sf"/>
</dbReference>
<organism evidence="16">
    <name type="scientific">Paraconexibacter sp. AEG42_29</name>
    <dbReference type="NCBI Taxonomy" id="2997339"/>
    <lineage>
        <taxon>Bacteria</taxon>
        <taxon>Bacillati</taxon>
        <taxon>Actinomycetota</taxon>
        <taxon>Thermoleophilia</taxon>
        <taxon>Solirubrobacterales</taxon>
        <taxon>Paraconexibacteraceae</taxon>
        <taxon>Paraconexibacter</taxon>
    </lineage>
</organism>
<dbReference type="NCBIfam" id="NF001126">
    <property type="entry name" value="PRK00139.1-4"/>
    <property type="match status" value="1"/>
</dbReference>
<evidence type="ECO:0000256" key="6">
    <source>
        <dbReference type="ARBA" id="ARBA00022840"/>
    </source>
</evidence>
<evidence type="ECO:0000256" key="8">
    <source>
        <dbReference type="ARBA" id="ARBA00022984"/>
    </source>
</evidence>
<dbReference type="RefSeq" id="WP_354701826.1">
    <property type="nucleotide sequence ID" value="NZ_CP114014.1"/>
</dbReference>
<feature type="binding site" evidence="11">
    <location>
        <position position="463"/>
    </location>
    <ligand>
        <name>meso-2,6-diaminopimelate</name>
        <dbReference type="ChEBI" id="CHEBI:57791"/>
    </ligand>
</feature>
<feature type="domain" description="Mur ligase N-terminal catalytic" evidence="13">
    <location>
        <begin position="19"/>
        <end position="93"/>
    </location>
</feature>
<dbReference type="Pfam" id="PF08245">
    <property type="entry name" value="Mur_ligase_M"/>
    <property type="match status" value="1"/>
</dbReference>
<evidence type="ECO:0000256" key="11">
    <source>
        <dbReference type="HAMAP-Rule" id="MF_00208"/>
    </source>
</evidence>
<comment type="catalytic activity">
    <reaction evidence="11">
        <text>UDP-N-acetyl-alpha-D-muramoyl-L-alanyl-D-glutamate + meso-2,6-diaminopimelate + ATP = UDP-N-acetyl-alpha-D-muramoyl-L-alanyl-gamma-D-glutamyl-meso-2,6-diaminopimelate + ADP + phosphate + H(+)</text>
        <dbReference type="Rhea" id="RHEA:23676"/>
        <dbReference type="ChEBI" id="CHEBI:15378"/>
        <dbReference type="ChEBI" id="CHEBI:30616"/>
        <dbReference type="ChEBI" id="CHEBI:43474"/>
        <dbReference type="ChEBI" id="CHEBI:57791"/>
        <dbReference type="ChEBI" id="CHEBI:83900"/>
        <dbReference type="ChEBI" id="CHEBI:83905"/>
        <dbReference type="ChEBI" id="CHEBI:456216"/>
        <dbReference type="EC" id="6.3.2.13"/>
    </reaction>
</comment>
<dbReference type="KEGG" id="parq:DSM112329_02163"/>
<keyword evidence="7 11" id="KW-0133">Cell shape</keyword>
<dbReference type="Gene3D" id="3.40.1190.10">
    <property type="entry name" value="Mur-like, catalytic domain"/>
    <property type="match status" value="1"/>
</dbReference>
<protein>
    <recommendedName>
        <fullName evidence="11">UDP-N-acetylmuramoyl-L-alanyl-D-glutamate--2,6-diaminopimelate ligase</fullName>
        <ecNumber evidence="11">6.3.2.13</ecNumber>
    </recommendedName>
    <alternativeName>
        <fullName evidence="11">Meso-A2pm-adding enzyme</fullName>
    </alternativeName>
    <alternativeName>
        <fullName evidence="11">Meso-diaminopimelate-adding enzyme</fullName>
    </alternativeName>
    <alternativeName>
        <fullName evidence="11">UDP-MurNAc-L-Ala-D-Glu:meso-diaminopimelate ligase</fullName>
    </alternativeName>
    <alternativeName>
        <fullName evidence="11">UDP-MurNAc-tripeptide synthetase</fullName>
    </alternativeName>
    <alternativeName>
        <fullName evidence="11">UDP-N-acetylmuramyl-tripeptide synthetase</fullName>
    </alternativeName>
</protein>
<sequence>MRLGAILPVAGPRDADVEIGALAYDNRAVNAGTLFFCVPGFTRDGHDFAPDAVARGAAALVVSRRLDGPGLDGVPQVLVPDVRTAMATAAAAFHGDPTATLQTVGITGTNGKTTSAYMVRSLLEAAGRQTGLLGTVASVVGGVEQPAVRTTPEAIDLQATFAAMRAAGDQACVMEVSSHALELRRADAIHWAGAIFTNLTQDHLDFHPGMEEYFQAKRLLFAAADHRRAPLVFNIDDAYGERLDEEFPHATTIAIDHPAADLRATDVTFGLTSSTFTLDGQVLSVPLPGRFNVLNALGAIAIARQLGVDDATVAAALPSAQKAPGRMQSVERGQDFAVLVDYAHTPDSLQNVLRAARALVEAGPADPGRVLVVFGAGGDRDRGKRPQMGAIAASEADLVYVTSDNPRSEAPGAILAEIVAGMGGRGPGRPGVEVLEDRRAAIAAAVGAAQAGDVVLIAGKGHEQGQEFADGVKLPFDDVTEAEASLDARLVA</sequence>
<feature type="binding site" evidence="11">
    <location>
        <position position="459"/>
    </location>
    <ligand>
        <name>meso-2,6-diaminopimelate</name>
        <dbReference type="ChEBI" id="CHEBI:57791"/>
    </ligand>
</feature>
<dbReference type="InterPro" id="IPR005761">
    <property type="entry name" value="UDP-N-AcMur-Glu-dNH2Pim_ligase"/>
</dbReference>
<dbReference type="EC" id="6.3.2.13" evidence="11"/>
<evidence type="ECO:0000256" key="10">
    <source>
        <dbReference type="ARBA" id="ARBA00023316"/>
    </source>
</evidence>
<dbReference type="InterPro" id="IPR004101">
    <property type="entry name" value="Mur_ligase_C"/>
</dbReference>
<dbReference type="GO" id="GO:0071555">
    <property type="term" value="P:cell wall organization"/>
    <property type="evidence" value="ECO:0007669"/>
    <property type="project" value="UniProtKB-KW"/>
</dbReference>
<dbReference type="EMBL" id="CP114014">
    <property type="protein sequence ID" value="XAY05314.1"/>
    <property type="molecule type" value="Genomic_DNA"/>
</dbReference>
<dbReference type="InterPro" id="IPR000713">
    <property type="entry name" value="Mur_ligase_N"/>
</dbReference>
<evidence type="ECO:0000259" key="14">
    <source>
        <dbReference type="Pfam" id="PF02875"/>
    </source>
</evidence>
<dbReference type="PANTHER" id="PTHR23135">
    <property type="entry name" value="MUR LIGASE FAMILY MEMBER"/>
    <property type="match status" value="1"/>
</dbReference>
<reference evidence="16" key="1">
    <citation type="submission" date="2022-12" db="EMBL/GenBank/DDBJ databases">
        <title>Paraconexibacter alkalitolerans sp. nov. and Baekduia alba sp. nov., isolated from soil and emended description of the genera Paraconexibacter (Chun et al., 2020) and Baekduia (An et al., 2020).</title>
        <authorList>
            <person name="Vieira S."/>
            <person name="Huber K.J."/>
            <person name="Geppert A."/>
            <person name="Wolf J."/>
            <person name="Neumann-Schaal M."/>
            <person name="Muesken M."/>
            <person name="Overmann J."/>
        </authorList>
    </citation>
    <scope>NUCLEOTIDE SEQUENCE</scope>
    <source>
        <strain evidence="16">AEG42_29</strain>
    </source>
</reference>
<evidence type="ECO:0000256" key="9">
    <source>
        <dbReference type="ARBA" id="ARBA00023306"/>
    </source>
</evidence>
<feature type="binding site" evidence="11">
    <location>
        <position position="380"/>
    </location>
    <ligand>
        <name>meso-2,6-diaminopimelate</name>
        <dbReference type="ChEBI" id="CHEBI:57791"/>
    </ligand>
</feature>
<keyword evidence="3 11" id="KW-0436">Ligase</keyword>
<evidence type="ECO:0000256" key="7">
    <source>
        <dbReference type="ARBA" id="ARBA00022960"/>
    </source>
</evidence>
<dbReference type="PROSITE" id="PS01011">
    <property type="entry name" value="FOLYLPOLYGLU_SYNT_1"/>
    <property type="match status" value="1"/>
</dbReference>
<keyword evidence="2 11" id="KW-0963">Cytoplasm</keyword>
<dbReference type="GO" id="GO:0008360">
    <property type="term" value="P:regulation of cell shape"/>
    <property type="evidence" value="ECO:0007669"/>
    <property type="project" value="UniProtKB-KW"/>
</dbReference>
<evidence type="ECO:0000256" key="4">
    <source>
        <dbReference type="ARBA" id="ARBA00022618"/>
    </source>
</evidence>
<evidence type="ECO:0000313" key="16">
    <source>
        <dbReference type="EMBL" id="XAY05314.1"/>
    </source>
</evidence>
<gene>
    <name evidence="11 16" type="primary">murE</name>
    <name evidence="16" type="ORF">DSM112329_02163</name>
</gene>
<keyword evidence="8 11" id="KW-0573">Peptidoglycan synthesis</keyword>
<comment type="PTM">
    <text evidence="11">Carboxylation is probably crucial for Mg(2+) binding and, consequently, for the gamma-phosphate positioning of ATP.</text>
</comment>
<dbReference type="NCBIfam" id="NF001124">
    <property type="entry name" value="PRK00139.1-2"/>
    <property type="match status" value="1"/>
</dbReference>
<dbReference type="AlphaFoldDB" id="A0AAU7AUN0"/>
<dbReference type="InterPro" id="IPR036615">
    <property type="entry name" value="Mur_ligase_C_dom_sf"/>
</dbReference>
<evidence type="ECO:0000259" key="15">
    <source>
        <dbReference type="Pfam" id="PF08245"/>
    </source>
</evidence>
<comment type="pathway">
    <text evidence="11 12">Cell wall biogenesis; peptidoglycan biosynthesis.</text>
</comment>
<feature type="modified residue" description="N6-carboxylysine" evidence="11">
    <location>
        <position position="217"/>
    </location>
</feature>
<dbReference type="Gene3D" id="3.90.190.20">
    <property type="entry name" value="Mur ligase, C-terminal domain"/>
    <property type="match status" value="1"/>
</dbReference>
<dbReference type="Pfam" id="PF02875">
    <property type="entry name" value="Mur_ligase_C"/>
    <property type="match status" value="1"/>
</dbReference>
<feature type="domain" description="Mur ligase C-terminal" evidence="14">
    <location>
        <begin position="325"/>
        <end position="461"/>
    </location>
</feature>
<keyword evidence="6 11" id="KW-0067">ATP-binding</keyword>
<dbReference type="Gene3D" id="3.40.1390.10">
    <property type="entry name" value="MurE/MurF, N-terminal domain"/>
    <property type="match status" value="1"/>
</dbReference>
<feature type="binding site" evidence="11">
    <location>
        <position position="177"/>
    </location>
    <ligand>
        <name>UDP-N-acetyl-alpha-D-muramoyl-L-alanyl-D-glutamate</name>
        <dbReference type="ChEBI" id="CHEBI:83900"/>
    </ligand>
</feature>
<dbReference type="HAMAP" id="MF_00208">
    <property type="entry name" value="MurE"/>
    <property type="match status" value="1"/>
</dbReference>
<dbReference type="GO" id="GO:0051301">
    <property type="term" value="P:cell division"/>
    <property type="evidence" value="ECO:0007669"/>
    <property type="project" value="UniProtKB-KW"/>
</dbReference>
<comment type="function">
    <text evidence="11">Catalyzes the addition of meso-diaminopimelic acid to the nucleotide precursor UDP-N-acetylmuramoyl-L-alanyl-D-glutamate (UMAG) in the biosynthesis of bacterial cell-wall peptidoglycan.</text>
</comment>
<evidence type="ECO:0000256" key="3">
    <source>
        <dbReference type="ARBA" id="ARBA00022598"/>
    </source>
</evidence>
<dbReference type="PANTHER" id="PTHR23135:SF4">
    <property type="entry name" value="UDP-N-ACETYLMURAMOYL-L-ALANYL-D-GLUTAMATE--2,6-DIAMINOPIMELATE LIGASE MURE HOMOLOG, CHLOROPLASTIC"/>
    <property type="match status" value="1"/>
</dbReference>
<keyword evidence="11" id="KW-0460">Magnesium</keyword>
<feature type="binding site" evidence="11">
    <location>
        <begin position="404"/>
        <end position="407"/>
    </location>
    <ligand>
        <name>meso-2,6-diaminopimelate</name>
        <dbReference type="ChEBI" id="CHEBI:57791"/>
    </ligand>
</feature>
<dbReference type="InterPro" id="IPR013221">
    <property type="entry name" value="Mur_ligase_cen"/>
</dbReference>
<keyword evidence="5 11" id="KW-0547">Nucleotide-binding</keyword>
<evidence type="ECO:0000259" key="13">
    <source>
        <dbReference type="Pfam" id="PF01225"/>
    </source>
</evidence>
<dbReference type="SUPFAM" id="SSF63418">
    <property type="entry name" value="MurE/MurF N-terminal domain"/>
    <property type="match status" value="1"/>
</dbReference>
<dbReference type="GO" id="GO:0000287">
    <property type="term" value="F:magnesium ion binding"/>
    <property type="evidence" value="ECO:0007669"/>
    <property type="project" value="UniProtKB-UniRule"/>
</dbReference>
<evidence type="ECO:0000256" key="2">
    <source>
        <dbReference type="ARBA" id="ARBA00022490"/>
    </source>
</evidence>
<feature type="short sequence motif" description="Meso-diaminopimelate recognition motif" evidence="11">
    <location>
        <begin position="404"/>
        <end position="407"/>
    </location>
</feature>
<evidence type="ECO:0000256" key="12">
    <source>
        <dbReference type="RuleBase" id="RU004135"/>
    </source>
</evidence>
<feature type="domain" description="Mur ligase central" evidence="15">
    <location>
        <begin position="106"/>
        <end position="303"/>
    </location>
</feature>
<dbReference type="NCBIfam" id="TIGR01085">
    <property type="entry name" value="murE"/>
    <property type="match status" value="1"/>
</dbReference>
<dbReference type="InterPro" id="IPR018109">
    <property type="entry name" value="Folylpolyglutamate_synth_CS"/>
</dbReference>
<evidence type="ECO:0000256" key="1">
    <source>
        <dbReference type="ARBA" id="ARBA00005898"/>
    </source>
</evidence>
<dbReference type="GO" id="GO:0005524">
    <property type="term" value="F:ATP binding"/>
    <property type="evidence" value="ECO:0007669"/>
    <property type="project" value="UniProtKB-UniRule"/>
</dbReference>
<feature type="binding site" evidence="11">
    <location>
        <begin position="150"/>
        <end position="151"/>
    </location>
    <ligand>
        <name>UDP-N-acetyl-alpha-D-muramoyl-L-alanyl-D-glutamate</name>
        <dbReference type="ChEBI" id="CHEBI:83900"/>
    </ligand>
</feature>
<keyword evidence="9 11" id="KW-0131">Cell cycle</keyword>
<evidence type="ECO:0000256" key="5">
    <source>
        <dbReference type="ARBA" id="ARBA00022741"/>
    </source>
</evidence>
<proteinExistence type="inferred from homology"/>
<comment type="caution">
    <text evidence="11">Lacks conserved residue(s) required for the propagation of feature annotation.</text>
</comment>
<dbReference type="InterPro" id="IPR035911">
    <property type="entry name" value="MurE/MurF_N"/>
</dbReference>
<keyword evidence="10 11" id="KW-0961">Cell wall biogenesis/degradation</keyword>
<dbReference type="SUPFAM" id="SSF53623">
    <property type="entry name" value="MurD-like peptide ligases, catalytic domain"/>
    <property type="match status" value="1"/>
</dbReference>
<feature type="binding site" evidence="11">
    <location>
        <position position="185"/>
    </location>
    <ligand>
        <name>UDP-N-acetyl-alpha-D-muramoyl-L-alanyl-D-glutamate</name>
        <dbReference type="ChEBI" id="CHEBI:83900"/>
    </ligand>
</feature>
<comment type="subcellular location">
    <subcellularLocation>
        <location evidence="11 12">Cytoplasm</location>
    </subcellularLocation>
</comment>
<dbReference type="GO" id="GO:0009252">
    <property type="term" value="P:peptidoglycan biosynthetic process"/>
    <property type="evidence" value="ECO:0007669"/>
    <property type="project" value="UniProtKB-UniRule"/>
</dbReference>
<comment type="similarity">
    <text evidence="1 11">Belongs to the MurCDEF family. MurE subfamily.</text>
</comment>
<accession>A0AAU7AUN0</accession>
<dbReference type="Pfam" id="PF01225">
    <property type="entry name" value="Mur_ligase"/>
    <property type="match status" value="1"/>
</dbReference>
<dbReference type="GO" id="GO:0008765">
    <property type="term" value="F:UDP-N-acetylmuramoylalanyl-D-glutamate-2,6-diaminopimelate ligase activity"/>
    <property type="evidence" value="ECO:0007669"/>
    <property type="project" value="UniProtKB-UniRule"/>
</dbReference>